<protein>
    <submittedName>
        <fullName evidence="1">Uncharacterized protein</fullName>
    </submittedName>
</protein>
<dbReference type="Gene3D" id="3.90.25.10">
    <property type="entry name" value="UDP-galactose 4-epimerase, domain 1"/>
    <property type="match status" value="1"/>
</dbReference>
<reference evidence="1 2" key="1">
    <citation type="submission" date="2017-06" db="EMBL/GenBank/DDBJ databases">
        <authorList>
            <person name="Kim H.J."/>
            <person name="Triplett B.A."/>
        </authorList>
    </citation>
    <scope>NUCLEOTIDE SEQUENCE [LARGE SCALE GENOMIC DNA]</scope>
    <source>
        <strain evidence="1">FRACA_ARgP5</strain>
    </source>
</reference>
<name>A0A2I2KX41_9ACTN</name>
<keyword evidence="2" id="KW-1185">Reference proteome</keyword>
<dbReference type="AlphaFoldDB" id="A0A2I2KX41"/>
<evidence type="ECO:0000313" key="2">
    <source>
        <dbReference type="Proteomes" id="UP000234331"/>
    </source>
</evidence>
<evidence type="ECO:0000313" key="1">
    <source>
        <dbReference type="EMBL" id="SNQ50231.1"/>
    </source>
</evidence>
<sequence>MGPLGVRDLTREVGFSTARIRELTGWEPAVSLADGMARTEVWLRERGLLGVREPSRRG</sequence>
<proteinExistence type="predicted"/>
<dbReference type="EMBL" id="FZMO01000357">
    <property type="protein sequence ID" value="SNQ50231.1"/>
    <property type="molecule type" value="Genomic_DNA"/>
</dbReference>
<organism evidence="1 2">
    <name type="scientific">Frankia canadensis</name>
    <dbReference type="NCBI Taxonomy" id="1836972"/>
    <lineage>
        <taxon>Bacteria</taxon>
        <taxon>Bacillati</taxon>
        <taxon>Actinomycetota</taxon>
        <taxon>Actinomycetes</taxon>
        <taxon>Frankiales</taxon>
        <taxon>Frankiaceae</taxon>
        <taxon>Frankia</taxon>
    </lineage>
</organism>
<gene>
    <name evidence="1" type="ORF">FRACA_420032</name>
</gene>
<dbReference type="Proteomes" id="UP000234331">
    <property type="component" value="Unassembled WGS sequence"/>
</dbReference>
<accession>A0A2I2KX41</accession>